<dbReference type="GO" id="GO:0030026">
    <property type="term" value="P:intracellular manganese ion homeostasis"/>
    <property type="evidence" value="ECO:0007669"/>
    <property type="project" value="InterPro"/>
</dbReference>
<comment type="subcellular location">
    <subcellularLocation>
        <location evidence="1">Endomembrane system</location>
        <topology evidence="1">Multi-pass membrane protein</topology>
    </subcellularLocation>
</comment>
<keyword evidence="4 5" id="KW-0472">Membrane</keyword>
<dbReference type="InterPro" id="IPR008217">
    <property type="entry name" value="Ccc1_fam"/>
</dbReference>
<keyword evidence="3 5" id="KW-1133">Transmembrane helix</keyword>
<gene>
    <name evidence="6" type="ORF">A2478_02880</name>
</gene>
<evidence type="ECO:0008006" key="8">
    <source>
        <dbReference type="Google" id="ProtNLM"/>
    </source>
</evidence>
<proteinExistence type="predicted"/>
<dbReference type="PANTHER" id="PTHR31851">
    <property type="entry name" value="FE(2+)/MN(2+) TRANSPORTER PCL1"/>
    <property type="match status" value="1"/>
</dbReference>
<name>A0A1F5T0G4_9BACT</name>
<evidence type="ECO:0000256" key="3">
    <source>
        <dbReference type="ARBA" id="ARBA00022989"/>
    </source>
</evidence>
<feature type="transmembrane region" description="Helical" evidence="5">
    <location>
        <begin position="185"/>
        <end position="204"/>
    </location>
</feature>
<dbReference type="Proteomes" id="UP000179001">
    <property type="component" value="Unassembled WGS sequence"/>
</dbReference>
<evidence type="ECO:0000256" key="5">
    <source>
        <dbReference type="SAM" id="Phobius"/>
    </source>
</evidence>
<dbReference type="GO" id="GO:0012505">
    <property type="term" value="C:endomembrane system"/>
    <property type="evidence" value="ECO:0007669"/>
    <property type="project" value="UniProtKB-SubCell"/>
</dbReference>
<feature type="transmembrane region" description="Helical" evidence="5">
    <location>
        <begin position="216"/>
        <end position="236"/>
    </location>
</feature>
<evidence type="ECO:0000313" key="7">
    <source>
        <dbReference type="Proteomes" id="UP000179001"/>
    </source>
</evidence>
<protein>
    <recommendedName>
        <fullName evidence="8">GMP synthase</fullName>
    </recommendedName>
</protein>
<dbReference type="Pfam" id="PF01988">
    <property type="entry name" value="VIT1"/>
    <property type="match status" value="1"/>
</dbReference>
<evidence type="ECO:0000256" key="4">
    <source>
        <dbReference type="ARBA" id="ARBA00023136"/>
    </source>
</evidence>
<evidence type="ECO:0000313" key="6">
    <source>
        <dbReference type="EMBL" id="OGF32438.1"/>
    </source>
</evidence>
<sequence>MKAHQGGDDHEHHQVEGRYIKSFVYGGLDGLITTFAIVAGVAGASLSVGVIMILGLANLIADGISMAVGDFLSSKAESEYKQTERKREAWEVDNHPEGEKLELIELYQEKGISQKDAKTIVNVISKYREAWLDIMMLQELKIVDDEKSATKNALVTFFSFLLFGSIPVLIYVFSKYLPFIADNTFLSAAIFTSITLFFLGSLKVRMTGKNWFMSGLEMLFVGGLAAGAAFMIGYLLSGLK</sequence>
<comment type="caution">
    <text evidence="6">The sequence shown here is derived from an EMBL/GenBank/DDBJ whole genome shotgun (WGS) entry which is preliminary data.</text>
</comment>
<keyword evidence="2 5" id="KW-0812">Transmembrane</keyword>
<evidence type="ECO:0000256" key="1">
    <source>
        <dbReference type="ARBA" id="ARBA00004127"/>
    </source>
</evidence>
<dbReference type="AlphaFoldDB" id="A0A1F5T0G4"/>
<feature type="transmembrane region" description="Helical" evidence="5">
    <location>
        <begin position="153"/>
        <end position="173"/>
    </location>
</feature>
<dbReference type="GO" id="GO:0005384">
    <property type="term" value="F:manganese ion transmembrane transporter activity"/>
    <property type="evidence" value="ECO:0007669"/>
    <property type="project" value="InterPro"/>
</dbReference>
<evidence type="ECO:0000256" key="2">
    <source>
        <dbReference type="ARBA" id="ARBA00022692"/>
    </source>
</evidence>
<organism evidence="6 7">
    <name type="scientific">Candidatus Falkowbacteria bacterium RIFOXYC2_FULL_36_12</name>
    <dbReference type="NCBI Taxonomy" id="1798002"/>
    <lineage>
        <taxon>Bacteria</taxon>
        <taxon>Candidatus Falkowiibacteriota</taxon>
    </lineage>
</organism>
<dbReference type="CDD" id="cd02434">
    <property type="entry name" value="Nodulin-21_like_3"/>
    <property type="match status" value="1"/>
</dbReference>
<accession>A0A1F5T0G4</accession>
<dbReference type="EMBL" id="MFGJ01000006">
    <property type="protein sequence ID" value="OGF32438.1"/>
    <property type="molecule type" value="Genomic_DNA"/>
</dbReference>
<reference evidence="6 7" key="1">
    <citation type="journal article" date="2016" name="Nat. Commun.">
        <title>Thousands of microbial genomes shed light on interconnected biogeochemical processes in an aquifer system.</title>
        <authorList>
            <person name="Anantharaman K."/>
            <person name="Brown C.T."/>
            <person name="Hug L.A."/>
            <person name="Sharon I."/>
            <person name="Castelle C.J."/>
            <person name="Probst A.J."/>
            <person name="Thomas B.C."/>
            <person name="Singh A."/>
            <person name="Wilkins M.J."/>
            <person name="Karaoz U."/>
            <person name="Brodie E.L."/>
            <person name="Williams K.H."/>
            <person name="Hubbard S.S."/>
            <person name="Banfield J.F."/>
        </authorList>
    </citation>
    <scope>NUCLEOTIDE SEQUENCE [LARGE SCALE GENOMIC DNA]</scope>
</reference>
<feature type="transmembrane region" description="Helical" evidence="5">
    <location>
        <begin position="31"/>
        <end position="57"/>
    </location>
</feature>
<dbReference type="STRING" id="1798002.A2478_02880"/>